<sequence length="402" mass="42830">MDETRWFRALQDLLGAAHLVRPDGLAATVGAVLAGIGVRSRIWLVDYEQVTLRALPEAGRPAPEPLPVDSSLAGRAFARVVSIRGEGDRWWVPMVDGTDRLGVMEFAGEDLPPARCELVAGLVGHLVSAISARGDHLERARRSQPVTPAAELVWRLVPPLTASCDRAAVSAVLQPCYDVGGDGFDYSLEGDTAHLVILDAVGKGMTAGVACAVAISAVRAARRNGADLLEQARTADRALTEQFPEGRFVTAVLAEMRLDTGALRYVNAGHPEPLLVRGGRLVREIPHGRRLPLGLADDDVRVGQESLEPGDRLLLYTDGVTEARTADGERFGLDRLVGLVGRHAADGLPAPETLRRLAHAVIDHQGATPDDDATLLMVEWSAAAARNTLPKAGQTAPDEESG</sequence>
<dbReference type="SMART" id="SM00331">
    <property type="entry name" value="PP2C_SIG"/>
    <property type="match status" value="1"/>
</dbReference>
<dbReference type="InterPro" id="IPR036457">
    <property type="entry name" value="PPM-type-like_dom_sf"/>
</dbReference>
<dbReference type="EMBL" id="BOMH01000024">
    <property type="protein sequence ID" value="GID65341.1"/>
    <property type="molecule type" value="Genomic_DNA"/>
</dbReference>
<dbReference type="Gene3D" id="3.60.40.10">
    <property type="entry name" value="PPM-type phosphatase domain"/>
    <property type="match status" value="1"/>
</dbReference>
<proteinExistence type="predicted"/>
<dbReference type="SUPFAM" id="SSF81606">
    <property type="entry name" value="PP2C-like"/>
    <property type="match status" value="1"/>
</dbReference>
<organism evidence="3 4">
    <name type="scientific">Actinoplanes cyaneus</name>
    <dbReference type="NCBI Taxonomy" id="52696"/>
    <lineage>
        <taxon>Bacteria</taxon>
        <taxon>Bacillati</taxon>
        <taxon>Actinomycetota</taxon>
        <taxon>Actinomycetes</taxon>
        <taxon>Micromonosporales</taxon>
        <taxon>Micromonosporaceae</taxon>
        <taxon>Actinoplanes</taxon>
    </lineage>
</organism>
<evidence type="ECO:0000259" key="2">
    <source>
        <dbReference type="SMART" id="SM00331"/>
    </source>
</evidence>
<name>A0A919IHQ4_9ACTN</name>
<evidence type="ECO:0000313" key="4">
    <source>
        <dbReference type="Proteomes" id="UP000619479"/>
    </source>
</evidence>
<protein>
    <recommendedName>
        <fullName evidence="2">PPM-type phosphatase domain-containing protein</fullName>
    </recommendedName>
</protein>
<dbReference type="InterPro" id="IPR001932">
    <property type="entry name" value="PPM-type_phosphatase-like_dom"/>
</dbReference>
<evidence type="ECO:0000313" key="3">
    <source>
        <dbReference type="EMBL" id="GID65341.1"/>
    </source>
</evidence>
<reference evidence="3" key="1">
    <citation type="submission" date="2021-01" db="EMBL/GenBank/DDBJ databases">
        <title>Whole genome shotgun sequence of Actinoplanes cyaneus NBRC 14990.</title>
        <authorList>
            <person name="Komaki H."/>
            <person name="Tamura T."/>
        </authorList>
    </citation>
    <scope>NUCLEOTIDE SEQUENCE</scope>
    <source>
        <strain evidence="3">NBRC 14990</strain>
    </source>
</reference>
<gene>
    <name evidence="3" type="ORF">Acy02nite_32220</name>
</gene>
<dbReference type="AlphaFoldDB" id="A0A919IHQ4"/>
<comment type="caution">
    <text evidence="3">The sequence shown here is derived from an EMBL/GenBank/DDBJ whole genome shotgun (WGS) entry which is preliminary data.</text>
</comment>
<dbReference type="PANTHER" id="PTHR43156">
    <property type="entry name" value="STAGE II SPORULATION PROTEIN E-RELATED"/>
    <property type="match status" value="1"/>
</dbReference>
<accession>A0A919IHQ4</accession>
<dbReference type="GO" id="GO:0016791">
    <property type="term" value="F:phosphatase activity"/>
    <property type="evidence" value="ECO:0007669"/>
    <property type="project" value="TreeGrafter"/>
</dbReference>
<dbReference type="InterPro" id="IPR052016">
    <property type="entry name" value="Bact_Sigma-Reg"/>
</dbReference>
<dbReference type="PANTHER" id="PTHR43156:SF2">
    <property type="entry name" value="STAGE II SPORULATION PROTEIN E"/>
    <property type="match status" value="1"/>
</dbReference>
<evidence type="ECO:0000256" key="1">
    <source>
        <dbReference type="ARBA" id="ARBA00022801"/>
    </source>
</evidence>
<keyword evidence="4" id="KW-1185">Reference proteome</keyword>
<dbReference type="Pfam" id="PF07228">
    <property type="entry name" value="SpoIIE"/>
    <property type="match status" value="1"/>
</dbReference>
<dbReference type="RefSeq" id="WP_203741310.1">
    <property type="nucleotide sequence ID" value="NZ_BAAAUC010000018.1"/>
</dbReference>
<keyword evidence="1" id="KW-0378">Hydrolase</keyword>
<dbReference type="Proteomes" id="UP000619479">
    <property type="component" value="Unassembled WGS sequence"/>
</dbReference>
<feature type="domain" description="PPM-type phosphatase" evidence="2">
    <location>
        <begin position="164"/>
        <end position="380"/>
    </location>
</feature>